<dbReference type="Gene3D" id="3.90.1590.10">
    <property type="entry name" value="glutathione-dependent formaldehyde- activating enzyme (gfa)"/>
    <property type="match status" value="1"/>
</dbReference>
<accession>A0ABD3Q447</accession>
<dbReference type="InterPro" id="IPR011057">
    <property type="entry name" value="Mss4-like_sf"/>
</dbReference>
<evidence type="ECO:0000313" key="2">
    <source>
        <dbReference type="Proteomes" id="UP001530315"/>
    </source>
</evidence>
<reference evidence="1 2" key="1">
    <citation type="submission" date="2024-10" db="EMBL/GenBank/DDBJ databases">
        <title>Updated reference genomes for cyclostephanoid diatoms.</title>
        <authorList>
            <person name="Roberts W.R."/>
            <person name="Alverson A.J."/>
        </authorList>
    </citation>
    <scope>NUCLEOTIDE SEQUENCE [LARGE SCALE GENOMIC DNA]</scope>
    <source>
        <strain evidence="1 2">AJA276-08</strain>
    </source>
</reference>
<comment type="caution">
    <text evidence="1">The sequence shown here is derived from an EMBL/GenBank/DDBJ whole genome shotgun (WGS) entry which is preliminary data.</text>
</comment>
<dbReference type="EMBL" id="JALLAZ020000447">
    <property type="protein sequence ID" value="KAL3794988.1"/>
    <property type="molecule type" value="Genomic_DNA"/>
</dbReference>
<proteinExistence type="predicted"/>
<sequence>MSTLKCKCQSFEATFDAPPRLTFNCHCHSCVAVVKGIEARDGFSGTSMKSDEAGGAAVAVFKSNNVTVTKVDGAKIGFMKVGEGGKVARPYCTECGTVLFNVWAPKWCAVNRNAMTAADGSPFVPKGPVLNINAKSAFDKDKVPEPKHGSVTVGMLVKFIPLLTGLAGDGSNSKVTALMAEDLSKVESVPITWE</sequence>
<dbReference type="AlphaFoldDB" id="A0ABD3Q447"/>
<organism evidence="1 2">
    <name type="scientific">Stephanodiscus triporus</name>
    <dbReference type="NCBI Taxonomy" id="2934178"/>
    <lineage>
        <taxon>Eukaryota</taxon>
        <taxon>Sar</taxon>
        <taxon>Stramenopiles</taxon>
        <taxon>Ochrophyta</taxon>
        <taxon>Bacillariophyta</taxon>
        <taxon>Coscinodiscophyceae</taxon>
        <taxon>Thalassiosirophycidae</taxon>
        <taxon>Stephanodiscales</taxon>
        <taxon>Stephanodiscaceae</taxon>
        <taxon>Stephanodiscus</taxon>
    </lineage>
</organism>
<gene>
    <name evidence="1" type="ORF">ACHAW5_002157</name>
</gene>
<evidence type="ECO:0008006" key="3">
    <source>
        <dbReference type="Google" id="ProtNLM"/>
    </source>
</evidence>
<protein>
    <recommendedName>
        <fullName evidence="3">CENP-V/GFA domain-containing protein</fullName>
    </recommendedName>
</protein>
<keyword evidence="2" id="KW-1185">Reference proteome</keyword>
<dbReference type="Proteomes" id="UP001530315">
    <property type="component" value="Unassembled WGS sequence"/>
</dbReference>
<dbReference type="SUPFAM" id="SSF51316">
    <property type="entry name" value="Mss4-like"/>
    <property type="match status" value="1"/>
</dbReference>
<name>A0ABD3Q447_9STRA</name>
<evidence type="ECO:0000313" key="1">
    <source>
        <dbReference type="EMBL" id="KAL3794988.1"/>
    </source>
</evidence>